<dbReference type="AlphaFoldDB" id="A0A495LZP9"/>
<evidence type="ECO:0000313" key="1">
    <source>
        <dbReference type="EMBL" id="RKS19101.1"/>
    </source>
</evidence>
<dbReference type="Proteomes" id="UP000277579">
    <property type="component" value="Unassembled WGS sequence"/>
</dbReference>
<keyword evidence="2" id="KW-1185">Reference proteome</keyword>
<comment type="caution">
    <text evidence="1">The sequence shown here is derived from an EMBL/GenBank/DDBJ whole genome shotgun (WGS) entry which is preliminary data.</text>
</comment>
<reference evidence="1 2" key="1">
    <citation type="submission" date="2018-10" db="EMBL/GenBank/DDBJ databases">
        <title>Genomic Encyclopedia of Archaeal and Bacterial Type Strains, Phase II (KMG-II): from individual species to whole genera.</title>
        <authorList>
            <person name="Goeker M."/>
        </authorList>
    </citation>
    <scope>NUCLEOTIDE SEQUENCE [LARGE SCALE GENOMIC DNA]</scope>
    <source>
        <strain evidence="1 2">DSM 29537</strain>
    </source>
</reference>
<evidence type="ECO:0000313" key="2">
    <source>
        <dbReference type="Proteomes" id="UP000277579"/>
    </source>
</evidence>
<accession>A0A495LZP9</accession>
<proteinExistence type="predicted"/>
<dbReference type="EMBL" id="RBLC01000005">
    <property type="protein sequence ID" value="RKS19101.1"/>
    <property type="molecule type" value="Genomic_DNA"/>
</dbReference>
<gene>
    <name evidence="1" type="ORF">CLV94_3052</name>
</gene>
<name>A0A495LZP9_9FLAO</name>
<protein>
    <submittedName>
        <fullName evidence="1">Uncharacterized protein</fullName>
    </submittedName>
</protein>
<sequence>MFLGIGIVKFVFFWNEEIRKEVSYTIFMFDT</sequence>
<organism evidence="1 2">
    <name type="scientific">Flavobacterium endophyticum</name>
    <dbReference type="NCBI Taxonomy" id="1540163"/>
    <lineage>
        <taxon>Bacteria</taxon>
        <taxon>Pseudomonadati</taxon>
        <taxon>Bacteroidota</taxon>
        <taxon>Flavobacteriia</taxon>
        <taxon>Flavobacteriales</taxon>
        <taxon>Flavobacteriaceae</taxon>
        <taxon>Flavobacterium</taxon>
    </lineage>
</organism>